<reference evidence="6 7" key="1">
    <citation type="submission" date="2015-05" db="EMBL/GenBank/DDBJ databases">
        <title>Genome sequencing and analysis of members of genus Stenotrophomonas.</title>
        <authorList>
            <person name="Patil P.P."/>
            <person name="Midha S."/>
            <person name="Patil P.B."/>
        </authorList>
    </citation>
    <scope>NUCLEOTIDE SEQUENCE [LARGE SCALE GENOMIC DNA]</scope>
    <source>
        <strain evidence="6 7">DSM 18929</strain>
    </source>
</reference>
<evidence type="ECO:0000313" key="7">
    <source>
        <dbReference type="Proteomes" id="UP000050864"/>
    </source>
</evidence>
<dbReference type="Pfam" id="PF01142">
    <property type="entry name" value="TruD"/>
    <property type="match status" value="2"/>
</dbReference>
<dbReference type="PANTHER" id="PTHR47811:SF1">
    <property type="entry name" value="TRNA PSEUDOURIDINE SYNTHASE D"/>
    <property type="match status" value="1"/>
</dbReference>
<dbReference type="EMBL" id="LDJI01000009">
    <property type="protein sequence ID" value="KRG65141.1"/>
    <property type="molecule type" value="Genomic_DNA"/>
</dbReference>
<feature type="active site" description="Nucleophile" evidence="4">
    <location>
        <position position="77"/>
    </location>
</feature>
<dbReference type="PATRIC" id="fig|405444.3.peg.3672"/>
<dbReference type="Gene3D" id="3.30.2350.20">
    <property type="entry name" value="TruD, catalytic domain"/>
    <property type="match status" value="1"/>
</dbReference>
<dbReference type="InterPro" id="IPR043165">
    <property type="entry name" value="TruD_insert_sf"/>
</dbReference>
<evidence type="ECO:0000256" key="1">
    <source>
        <dbReference type="ARBA" id="ARBA00007953"/>
    </source>
</evidence>
<dbReference type="Gene3D" id="3.30.2340.10">
    <property type="entry name" value="TruD, insertion domain"/>
    <property type="match status" value="1"/>
</dbReference>
<comment type="catalytic activity">
    <reaction evidence="4">
        <text>uridine(13) in tRNA = pseudouridine(13) in tRNA</text>
        <dbReference type="Rhea" id="RHEA:42540"/>
        <dbReference type="Rhea" id="RHEA-COMP:10105"/>
        <dbReference type="Rhea" id="RHEA-COMP:10106"/>
        <dbReference type="ChEBI" id="CHEBI:65314"/>
        <dbReference type="ChEBI" id="CHEBI:65315"/>
        <dbReference type="EC" id="5.4.99.27"/>
    </reaction>
</comment>
<dbReference type="GO" id="GO:0031119">
    <property type="term" value="P:tRNA pseudouridine synthesis"/>
    <property type="evidence" value="ECO:0007669"/>
    <property type="project" value="UniProtKB-UniRule"/>
</dbReference>
<dbReference type="Proteomes" id="UP000050864">
    <property type="component" value="Unassembled WGS sequence"/>
</dbReference>
<dbReference type="InterPro" id="IPR011760">
    <property type="entry name" value="PsdUridine_synth_TruD_insert"/>
</dbReference>
<dbReference type="NCBIfam" id="NF002153">
    <property type="entry name" value="PRK00984.1-2"/>
    <property type="match status" value="1"/>
</dbReference>
<gene>
    <name evidence="4" type="primary">truD</name>
    <name evidence="6" type="ORF">ABB26_04805</name>
</gene>
<comment type="caution">
    <text evidence="6">The sequence shown here is derived from an EMBL/GenBank/DDBJ whole genome shotgun (WGS) entry which is preliminary data.</text>
</comment>
<evidence type="ECO:0000259" key="5">
    <source>
        <dbReference type="PROSITE" id="PS50984"/>
    </source>
</evidence>
<keyword evidence="3 4" id="KW-0413">Isomerase</keyword>
<dbReference type="InterPro" id="IPR020103">
    <property type="entry name" value="PsdUridine_synth_cat_dom_sf"/>
</dbReference>
<comment type="similarity">
    <text evidence="1 4">Belongs to the pseudouridine synthase TruD family.</text>
</comment>
<evidence type="ECO:0000313" key="6">
    <source>
        <dbReference type="EMBL" id="KRG65141.1"/>
    </source>
</evidence>
<evidence type="ECO:0000256" key="2">
    <source>
        <dbReference type="ARBA" id="ARBA00022694"/>
    </source>
</evidence>
<organism evidence="6 7">
    <name type="scientific">Stenotrophomonas humi</name>
    <dbReference type="NCBI Taxonomy" id="405444"/>
    <lineage>
        <taxon>Bacteria</taxon>
        <taxon>Pseudomonadati</taxon>
        <taxon>Pseudomonadota</taxon>
        <taxon>Gammaproteobacteria</taxon>
        <taxon>Lysobacterales</taxon>
        <taxon>Lysobacteraceae</taxon>
        <taxon>Stenotrophomonas</taxon>
    </lineage>
</organism>
<dbReference type="GO" id="GO:0005829">
    <property type="term" value="C:cytosol"/>
    <property type="evidence" value="ECO:0007669"/>
    <property type="project" value="TreeGrafter"/>
</dbReference>
<proteinExistence type="inferred from homology"/>
<evidence type="ECO:0000256" key="3">
    <source>
        <dbReference type="ARBA" id="ARBA00023235"/>
    </source>
</evidence>
<dbReference type="SUPFAM" id="SSF55120">
    <property type="entry name" value="Pseudouridine synthase"/>
    <property type="match status" value="1"/>
</dbReference>
<dbReference type="GO" id="GO:0160150">
    <property type="term" value="F:tRNA pseudouridine(13) synthase activity"/>
    <property type="evidence" value="ECO:0007669"/>
    <property type="project" value="UniProtKB-EC"/>
</dbReference>
<comment type="function">
    <text evidence="4">Responsible for synthesis of pseudouridine from uracil-13 in transfer RNAs.</text>
</comment>
<dbReference type="STRING" id="405444.ABB26_04805"/>
<dbReference type="GO" id="GO:0003723">
    <property type="term" value="F:RNA binding"/>
    <property type="evidence" value="ECO:0007669"/>
    <property type="project" value="InterPro"/>
</dbReference>
<evidence type="ECO:0000256" key="4">
    <source>
        <dbReference type="HAMAP-Rule" id="MF_01082"/>
    </source>
</evidence>
<protein>
    <recommendedName>
        <fullName evidence="4">tRNA pseudouridine synthase D</fullName>
        <ecNumber evidence="4">5.4.99.27</ecNumber>
    </recommendedName>
    <alternativeName>
        <fullName evidence="4">tRNA pseudouridine(13) synthase</fullName>
    </alternativeName>
    <alternativeName>
        <fullName evidence="4">tRNA pseudouridylate synthase D</fullName>
    </alternativeName>
    <alternativeName>
        <fullName evidence="4">tRNA-uridine isomerase D</fullName>
    </alternativeName>
</protein>
<dbReference type="InterPro" id="IPR050170">
    <property type="entry name" value="TruD_pseudoU_synthase"/>
</dbReference>
<dbReference type="InterPro" id="IPR001656">
    <property type="entry name" value="PsdUridine_synth_TruD"/>
</dbReference>
<accession>A0A0R0C6N6</accession>
<keyword evidence="2 4" id="KW-0819">tRNA processing</keyword>
<dbReference type="CDD" id="cd02575">
    <property type="entry name" value="PseudoU_synth_EcTruD"/>
    <property type="match status" value="1"/>
</dbReference>
<feature type="domain" description="TRUD" evidence="5">
    <location>
        <begin position="153"/>
        <end position="306"/>
    </location>
</feature>
<dbReference type="PROSITE" id="PS50984">
    <property type="entry name" value="TRUD"/>
    <property type="match status" value="1"/>
</dbReference>
<dbReference type="EC" id="5.4.99.27" evidence="4"/>
<dbReference type="InterPro" id="IPR020119">
    <property type="entry name" value="PsdUridine_synth_TruD_CS"/>
</dbReference>
<sequence>MNALPLAFGAPLLTAAIRSVPEDFQVDELPAFEATGEGEHLLLDIRKRGANTVAIAKRLAQWAGVPEMGVSYAGQKDRHAVTTQRFSVHLPKRVAPDLAALESEEMQVLASTWHNRKLQRGALAGNRFKLVLRDVQGDHEAIAERLQTIAARGLPNWFGEQRFGRDGGNVPAALQMFAGRRVRKDQRSMLLSAARSALFNRVLAARVEQGNWDTPLDGEVWMLDGSRSVFGPEPMSDVLAERLARFDIHPSAPLWGVGELRSTGAARALEDQALSDEQAIALRAGLEQAELKQERRSLRLRPALMQHAWLDAQTLEISFALPSGCYATAVLHELGEVVDASRGEIDASRNEVAAAE</sequence>
<dbReference type="RefSeq" id="WP_057632471.1">
    <property type="nucleotide sequence ID" value="NZ_LDJI01000009.1"/>
</dbReference>
<keyword evidence="7" id="KW-1185">Reference proteome</keyword>
<dbReference type="PROSITE" id="PS01268">
    <property type="entry name" value="UPF0024"/>
    <property type="match status" value="1"/>
</dbReference>
<dbReference type="AlphaFoldDB" id="A0A0R0C6N6"/>
<dbReference type="OrthoDB" id="1550679at2"/>
<dbReference type="InterPro" id="IPR042214">
    <property type="entry name" value="TruD_catalytic"/>
</dbReference>
<name>A0A0R0C6N6_9GAMM</name>
<dbReference type="HAMAP" id="MF_01082">
    <property type="entry name" value="TruD"/>
    <property type="match status" value="1"/>
</dbReference>
<dbReference type="PANTHER" id="PTHR47811">
    <property type="entry name" value="TRNA PSEUDOURIDINE SYNTHASE D"/>
    <property type="match status" value="1"/>
</dbReference>